<feature type="region of interest" description="Disordered" evidence="1">
    <location>
        <begin position="447"/>
        <end position="593"/>
    </location>
</feature>
<feature type="compositionally biased region" description="Pro residues" evidence="1">
    <location>
        <begin position="532"/>
        <end position="541"/>
    </location>
</feature>
<feature type="compositionally biased region" description="Basic residues" evidence="1">
    <location>
        <begin position="448"/>
        <end position="457"/>
    </location>
</feature>
<dbReference type="EnsemblBacteria" id="ABA48712">
    <property type="protein sequence ID" value="ABA48712"/>
    <property type="gene ID" value="BURPS1710b_1866"/>
</dbReference>
<feature type="compositionally biased region" description="Low complexity" evidence="1">
    <location>
        <begin position="542"/>
        <end position="566"/>
    </location>
</feature>
<feature type="region of interest" description="Disordered" evidence="1">
    <location>
        <begin position="1"/>
        <end position="22"/>
    </location>
</feature>
<protein>
    <submittedName>
        <fullName evidence="2">Uncharacterized protein</fullName>
    </submittedName>
</protein>
<dbReference type="Proteomes" id="UP000002700">
    <property type="component" value="Chromosome I"/>
</dbReference>
<name>Q3JT36_BURP1</name>
<accession>Q3JT36</accession>
<evidence type="ECO:0000256" key="1">
    <source>
        <dbReference type="SAM" id="MobiDB-lite"/>
    </source>
</evidence>
<dbReference type="AlphaFoldDB" id="Q3JT36"/>
<dbReference type="HOGENOM" id="CLU_459823_0_0_4"/>
<dbReference type="KEGG" id="bpm:BURPS1710b_1866"/>
<evidence type="ECO:0000313" key="3">
    <source>
        <dbReference type="Proteomes" id="UP000002700"/>
    </source>
</evidence>
<reference evidence="2 3" key="1">
    <citation type="submission" date="2005-09" db="EMBL/GenBank/DDBJ databases">
        <authorList>
            <person name="Woods D.E."/>
            <person name="Nierman W.C."/>
        </authorList>
    </citation>
    <scope>NUCLEOTIDE SEQUENCE [LARGE SCALE GENOMIC DNA]</scope>
    <source>
        <strain evidence="2 3">1710b</strain>
    </source>
</reference>
<gene>
    <name evidence="2" type="ordered locus">BURPS1710b_1866</name>
</gene>
<feature type="compositionally biased region" description="Low complexity" evidence="1">
    <location>
        <begin position="509"/>
        <end position="523"/>
    </location>
</feature>
<dbReference type="EMBL" id="CP000124">
    <property type="protein sequence ID" value="ABA48712.1"/>
    <property type="molecule type" value="Genomic_DNA"/>
</dbReference>
<organism evidence="2 3">
    <name type="scientific">Burkholderia pseudomallei (strain 1710b)</name>
    <dbReference type="NCBI Taxonomy" id="320372"/>
    <lineage>
        <taxon>Bacteria</taxon>
        <taxon>Pseudomonadati</taxon>
        <taxon>Pseudomonadota</taxon>
        <taxon>Betaproteobacteria</taxon>
        <taxon>Burkholderiales</taxon>
        <taxon>Burkholderiaceae</taxon>
        <taxon>Burkholderia</taxon>
        <taxon>pseudomallei group</taxon>
    </lineage>
</organism>
<proteinExistence type="predicted"/>
<feature type="region of interest" description="Disordered" evidence="1">
    <location>
        <begin position="384"/>
        <end position="407"/>
    </location>
</feature>
<feature type="compositionally biased region" description="Basic residues" evidence="1">
    <location>
        <begin position="492"/>
        <end position="501"/>
    </location>
</feature>
<evidence type="ECO:0000313" key="2">
    <source>
        <dbReference type="EMBL" id="ABA48712.1"/>
    </source>
</evidence>
<sequence length="593" mass="65480">MPFRSRHRAPAGGANGARRPRLAVRSRSLRVRRARGDPRRRARHVAALRAVPQRVIDQHEREHRFGDRRRANPDARVVAAERLDDGGFARPRDRAARRANARRRLDRDRHRDVLPRRDAAEHAARVIADEAVRRQLVAVHRTALRDARETRADLDALHRVDPHHRVRDVGVEPVEQRLAPADRHARRDDIDARADRIAVLAQRVHVALELRHDVGVRREERVLAHVRPVDERDLDFAERAHVAAHLDAEALAQPLLRDRAGADDGRRQPRGRAAAAAIVAHAVLLPVGVIGMARAERLGDVAVVLAALVGVADQERDRRAGRHALEHAGQDLDLVGLLTLRDVARRAGLAAVELELDVGFRERHARRAAVDHAADRGAVRFAEGRDSEKRAEGVAGHRAVQKKVSRGNRHYASPFRAMRRYGARSGGAARPCAAEHARGAAAGIARGLRPRRPKRRTHEPIGAAAARLRTSRVMRRPLPRDRCPRAPPAAIRRSRYRRAPRRTNLGGTAPRAACLPAPPTCARRAARRRRPATPPASPPRPGSARRPQASGGSSRRASPGAASARPRAAKTRCPIVRATPSARRARARASGSR</sequence>
<feature type="compositionally biased region" description="Low complexity" evidence="1">
    <location>
        <begin position="577"/>
        <end position="593"/>
    </location>
</feature>